<evidence type="ECO:0000313" key="11">
    <source>
        <dbReference type="EMBL" id="EQC35931.1"/>
    </source>
</evidence>
<dbReference type="EMBL" id="JH767149">
    <property type="protein sequence ID" value="EQC35931.1"/>
    <property type="molecule type" value="Genomic_DNA"/>
</dbReference>
<dbReference type="STRING" id="1156394.T0QML1"/>
<keyword evidence="12" id="KW-1185">Reference proteome</keyword>
<dbReference type="GO" id="GO:0003684">
    <property type="term" value="F:damaged DNA binding"/>
    <property type="evidence" value="ECO:0007669"/>
    <property type="project" value="TreeGrafter"/>
</dbReference>
<dbReference type="InterPro" id="IPR006166">
    <property type="entry name" value="ERCC4_domain"/>
</dbReference>
<organism evidence="11 12">
    <name type="scientific">Saprolegnia diclina (strain VS20)</name>
    <dbReference type="NCBI Taxonomy" id="1156394"/>
    <lineage>
        <taxon>Eukaryota</taxon>
        <taxon>Sar</taxon>
        <taxon>Stramenopiles</taxon>
        <taxon>Oomycota</taxon>
        <taxon>Saprolegniomycetes</taxon>
        <taxon>Saprolegniales</taxon>
        <taxon>Saprolegniaceae</taxon>
        <taxon>Saprolegnia</taxon>
    </lineage>
</organism>
<keyword evidence="6" id="KW-0378">Hydrolase</keyword>
<dbReference type="InParanoid" id="T0QML1"/>
<dbReference type="Pfam" id="PF02732">
    <property type="entry name" value="ERCC4"/>
    <property type="match status" value="1"/>
</dbReference>
<dbReference type="FunFam" id="3.40.50.10130:FF:000002">
    <property type="entry name" value="DNA repair endonuclease XPF"/>
    <property type="match status" value="1"/>
</dbReference>
<dbReference type="Proteomes" id="UP000030762">
    <property type="component" value="Unassembled WGS sequence"/>
</dbReference>
<evidence type="ECO:0000256" key="7">
    <source>
        <dbReference type="ARBA" id="ARBA00023125"/>
    </source>
</evidence>
<dbReference type="PANTHER" id="PTHR10150">
    <property type="entry name" value="DNA REPAIR ENDONUCLEASE XPF"/>
    <property type="match status" value="1"/>
</dbReference>
<dbReference type="OMA" id="THILDIM"/>
<keyword evidence="3" id="KW-0540">Nuclease</keyword>
<gene>
    <name evidence="11" type="ORF">SDRG_06677</name>
</gene>
<evidence type="ECO:0000256" key="4">
    <source>
        <dbReference type="ARBA" id="ARBA00022759"/>
    </source>
</evidence>
<protein>
    <recommendedName>
        <fullName evidence="10">ERCC4 domain-containing protein</fullName>
    </recommendedName>
</protein>
<dbReference type="GO" id="GO:0000014">
    <property type="term" value="F:single-stranded DNA endodeoxyribonuclease activity"/>
    <property type="evidence" value="ECO:0007669"/>
    <property type="project" value="TreeGrafter"/>
</dbReference>
<dbReference type="InterPro" id="IPR011335">
    <property type="entry name" value="Restrct_endonuc-II-like"/>
</dbReference>
<evidence type="ECO:0000256" key="5">
    <source>
        <dbReference type="ARBA" id="ARBA00022763"/>
    </source>
</evidence>
<evidence type="ECO:0000256" key="2">
    <source>
        <dbReference type="ARBA" id="ARBA00010015"/>
    </source>
</evidence>
<dbReference type="PANTHER" id="PTHR10150:SF0">
    <property type="entry name" value="DNA REPAIR ENDONUCLEASE XPF"/>
    <property type="match status" value="1"/>
</dbReference>
<reference evidence="11 12" key="1">
    <citation type="submission" date="2012-04" db="EMBL/GenBank/DDBJ databases">
        <title>The Genome Sequence of Saprolegnia declina VS20.</title>
        <authorList>
            <consortium name="The Broad Institute Genome Sequencing Platform"/>
            <person name="Russ C."/>
            <person name="Nusbaum C."/>
            <person name="Tyler B."/>
            <person name="van West P."/>
            <person name="Dieguez-Uribeondo J."/>
            <person name="de Bruijn I."/>
            <person name="Tripathy S."/>
            <person name="Jiang R."/>
            <person name="Young S.K."/>
            <person name="Zeng Q."/>
            <person name="Gargeya S."/>
            <person name="Fitzgerald M."/>
            <person name="Haas B."/>
            <person name="Abouelleil A."/>
            <person name="Alvarado L."/>
            <person name="Arachchi H.M."/>
            <person name="Berlin A."/>
            <person name="Chapman S.B."/>
            <person name="Goldberg J."/>
            <person name="Griggs A."/>
            <person name="Gujja S."/>
            <person name="Hansen M."/>
            <person name="Howarth C."/>
            <person name="Imamovic A."/>
            <person name="Larimer J."/>
            <person name="McCowen C."/>
            <person name="Montmayeur A."/>
            <person name="Murphy C."/>
            <person name="Neiman D."/>
            <person name="Pearson M."/>
            <person name="Priest M."/>
            <person name="Roberts A."/>
            <person name="Saif S."/>
            <person name="Shea T."/>
            <person name="Sisk P."/>
            <person name="Sykes S."/>
            <person name="Wortman J."/>
            <person name="Nusbaum C."/>
            <person name="Birren B."/>
        </authorList>
    </citation>
    <scope>NUCLEOTIDE SEQUENCE [LARGE SCALE GENOMIC DNA]</scope>
    <source>
        <strain evidence="11 12">VS20</strain>
    </source>
</reference>
<comment type="subcellular location">
    <subcellularLocation>
        <location evidence="1">Nucleus</location>
    </subcellularLocation>
</comment>
<dbReference type="SMART" id="SM00891">
    <property type="entry name" value="ERCC4"/>
    <property type="match status" value="1"/>
</dbReference>
<name>T0QML1_SAPDV</name>
<dbReference type="GeneID" id="19947404"/>
<comment type="similarity">
    <text evidence="2">Belongs to the XPF family.</text>
</comment>
<dbReference type="Gene3D" id="1.10.150.20">
    <property type="entry name" value="5' to 3' exonuclease, C-terminal subdomain"/>
    <property type="match status" value="1"/>
</dbReference>
<dbReference type="GO" id="GO:0003697">
    <property type="term" value="F:single-stranded DNA binding"/>
    <property type="evidence" value="ECO:0007669"/>
    <property type="project" value="TreeGrafter"/>
</dbReference>
<evidence type="ECO:0000256" key="3">
    <source>
        <dbReference type="ARBA" id="ARBA00022722"/>
    </source>
</evidence>
<evidence type="ECO:0000256" key="1">
    <source>
        <dbReference type="ARBA" id="ARBA00004123"/>
    </source>
</evidence>
<dbReference type="GO" id="GO:0000724">
    <property type="term" value="P:double-strand break repair via homologous recombination"/>
    <property type="evidence" value="ECO:0007669"/>
    <property type="project" value="TreeGrafter"/>
</dbReference>
<sequence length="860" mass="97420">MALLEIWHVKAHEQLRTMAPYWLEFEKEMMENLMLERDIMVVMAKGLAQRTLLTNFLRLHGVPTNLVLCLNATDTAELYVEALTMQGVPLDQLPKIITNKCTVQERKQLYKEGGCFFITSRILVVDLLNQSIDVPMISGLLVCDAHRVTDTSVEAFILRLYREMNRTGFVKAFSEDAYAFASGFHKVEQVMKLLYLRKLLLYPRFHMAVHSVLDQHSPEVYEIEVSLTPLMKDIQAALLVALEATLNELKRGCKDLDETELTMKNALTKALEFQLKKQLSAIWHRLPHKTKQLTSDLTVLRQLLAYLTRYDAITFYSFLLAQKAQSGNQRTPSPWLFTAAADRLFIAAKKRLYTINTKKDAVIELTLEANSKWQSLNELLTEIRDAPATSTVTGGATTLILVRDERTCAQLREFLYCGGTDMLQRRFRQYLQQKGGNSFSTEHQLLLHACGIAPVAHKASSSKRKAVTATNEPLPSEMASYGLSMDELVKLSQDDVVKKAKPSVPLSVLDRKDHLVICTYAQAKRCATLLHDVQPEHVILYDPDVAFIRELEVYHAHYADDPLSVYFMVYEESAEQQAYLTEVQREKEAFEKLIRQKEHMVIPLNVFDIPAHIKAKQAPQYSLDTRTGGRARVQLVSHSVIVDVREFRSALPSMLHKEGMVLHPVTLEVGDYILSSQMCVERKSISDLFGSLNNGRLFNQAEMMIRHYQTPLLLIEFNPEKPFALQEAGEITSDIKHNSITSKLSLLVLHFPQLRFLWSKSPHATVELFRLVKKGQDDPDVEAAMAAGSATSGGSSFYNMNAVDVLRKLPGITAHNYRKVAAHCRTLADLSKMTLADLDPLLGPSNAKKLHRFFHHNVNG</sequence>
<dbReference type="OrthoDB" id="361020at2759"/>
<proteinExistence type="inferred from homology"/>
<evidence type="ECO:0000256" key="6">
    <source>
        <dbReference type="ARBA" id="ARBA00022801"/>
    </source>
</evidence>
<dbReference type="RefSeq" id="XP_008610693.1">
    <property type="nucleotide sequence ID" value="XM_008612471.1"/>
</dbReference>
<dbReference type="Gene3D" id="3.40.50.10130">
    <property type="match status" value="1"/>
</dbReference>
<keyword evidence="7" id="KW-0238">DNA-binding</keyword>
<dbReference type="eggNOG" id="KOG0442">
    <property type="taxonomic scope" value="Eukaryota"/>
</dbReference>
<evidence type="ECO:0000313" key="12">
    <source>
        <dbReference type="Proteomes" id="UP000030762"/>
    </source>
</evidence>
<dbReference type="GO" id="GO:0000110">
    <property type="term" value="C:nucleotide-excision repair factor 1 complex"/>
    <property type="evidence" value="ECO:0007669"/>
    <property type="project" value="TreeGrafter"/>
</dbReference>
<dbReference type="InterPro" id="IPR047520">
    <property type="entry name" value="XPF_nuclease"/>
</dbReference>
<evidence type="ECO:0000259" key="10">
    <source>
        <dbReference type="SMART" id="SM00891"/>
    </source>
</evidence>
<dbReference type="InterPro" id="IPR010994">
    <property type="entry name" value="RuvA_2-like"/>
</dbReference>
<dbReference type="SUPFAM" id="SSF47781">
    <property type="entry name" value="RuvA domain 2-like"/>
    <property type="match status" value="1"/>
</dbReference>
<accession>T0QML1</accession>
<keyword evidence="4" id="KW-0255">Endonuclease</keyword>
<evidence type="ECO:0000256" key="9">
    <source>
        <dbReference type="ARBA" id="ARBA00023242"/>
    </source>
</evidence>
<dbReference type="GO" id="GO:1901255">
    <property type="term" value="P:nucleotide-excision repair involved in interstrand cross-link repair"/>
    <property type="evidence" value="ECO:0007669"/>
    <property type="project" value="TreeGrafter"/>
</dbReference>
<feature type="domain" description="ERCC4" evidence="10">
    <location>
        <begin position="639"/>
        <end position="719"/>
    </location>
</feature>
<keyword evidence="8" id="KW-0234">DNA repair</keyword>
<dbReference type="GO" id="GO:0000712">
    <property type="term" value="P:resolution of meiotic recombination intermediates"/>
    <property type="evidence" value="ECO:0007669"/>
    <property type="project" value="TreeGrafter"/>
</dbReference>
<dbReference type="SUPFAM" id="SSF52980">
    <property type="entry name" value="Restriction endonuclease-like"/>
    <property type="match status" value="1"/>
</dbReference>
<keyword evidence="5" id="KW-0227">DNA damage</keyword>
<dbReference type="FunCoup" id="T0QML1">
    <property type="interactions" value="272"/>
</dbReference>
<dbReference type="VEuPathDB" id="FungiDB:SDRG_06677"/>
<dbReference type="CDD" id="cd20078">
    <property type="entry name" value="XPF_nuclease_XPF_euk"/>
    <property type="match status" value="1"/>
</dbReference>
<dbReference type="AlphaFoldDB" id="T0QML1"/>
<keyword evidence="9" id="KW-0539">Nucleus</keyword>
<evidence type="ECO:0000256" key="8">
    <source>
        <dbReference type="ARBA" id="ARBA00023204"/>
    </source>
</evidence>